<reference evidence="1 2" key="1">
    <citation type="submission" date="2024-09" db="EMBL/GenBank/DDBJ databases">
        <title>Paenibacillus zeirhizospherea sp. nov., isolated from surface of the maize (Zea mays) roots in a horticulture field, Hungary.</title>
        <authorList>
            <person name="Marton D."/>
            <person name="Farkas M."/>
            <person name="Bedics A."/>
            <person name="Toth E."/>
            <person name="Tancsics A."/>
            <person name="Boka K."/>
            <person name="Maroti G."/>
            <person name="Kriszt B."/>
            <person name="Cserhati M."/>
        </authorList>
    </citation>
    <scope>NUCLEOTIDE SEQUENCE [LARGE SCALE GENOMIC DNA]</scope>
    <source>
        <strain evidence="1 2">KCTC 33519</strain>
    </source>
</reference>
<dbReference type="RefSeq" id="WP_375357292.1">
    <property type="nucleotide sequence ID" value="NZ_JBHHMI010000023.1"/>
</dbReference>
<dbReference type="Proteomes" id="UP001580346">
    <property type="component" value="Unassembled WGS sequence"/>
</dbReference>
<comment type="caution">
    <text evidence="1">The sequence shown here is derived from an EMBL/GenBank/DDBJ whole genome shotgun (WGS) entry which is preliminary data.</text>
</comment>
<sequence length="67" mass="7792">MRDQGDVLVYDSHFLYHLKQTVPVQVYDQTGAHVGIGLVARFNEHFVEIDNTLYNRLRFTFVSCPGY</sequence>
<protein>
    <recommendedName>
        <fullName evidence="3">Peptidase A1 domain-containing protein</fullName>
    </recommendedName>
</protein>
<evidence type="ECO:0000313" key="1">
    <source>
        <dbReference type="EMBL" id="MFB5269018.1"/>
    </source>
</evidence>
<accession>A0ABV5AXR7</accession>
<name>A0ABV5AXR7_9BACL</name>
<dbReference type="EMBL" id="JBHHMI010000023">
    <property type="protein sequence ID" value="MFB5269018.1"/>
    <property type="molecule type" value="Genomic_DNA"/>
</dbReference>
<organism evidence="1 2">
    <name type="scientific">Paenibacillus enshidis</name>
    <dbReference type="NCBI Taxonomy" id="1458439"/>
    <lineage>
        <taxon>Bacteria</taxon>
        <taxon>Bacillati</taxon>
        <taxon>Bacillota</taxon>
        <taxon>Bacilli</taxon>
        <taxon>Bacillales</taxon>
        <taxon>Paenibacillaceae</taxon>
        <taxon>Paenibacillus</taxon>
    </lineage>
</organism>
<keyword evidence="2" id="KW-1185">Reference proteome</keyword>
<proteinExistence type="predicted"/>
<evidence type="ECO:0008006" key="3">
    <source>
        <dbReference type="Google" id="ProtNLM"/>
    </source>
</evidence>
<evidence type="ECO:0000313" key="2">
    <source>
        <dbReference type="Proteomes" id="UP001580346"/>
    </source>
</evidence>
<gene>
    <name evidence="1" type="ORF">ACE41H_19835</name>
</gene>